<keyword evidence="1" id="KW-0732">Signal</keyword>
<accession>Q024G6</accession>
<feature type="domain" description="DUF7933" evidence="2">
    <location>
        <begin position="436"/>
        <end position="555"/>
    </location>
</feature>
<evidence type="ECO:0000256" key="1">
    <source>
        <dbReference type="SAM" id="SignalP"/>
    </source>
</evidence>
<evidence type="ECO:0000259" key="2">
    <source>
        <dbReference type="Pfam" id="PF25564"/>
    </source>
</evidence>
<dbReference type="AlphaFoldDB" id="Q024G6"/>
<dbReference type="STRING" id="234267.Acid_2621"/>
<protein>
    <submittedName>
        <fullName evidence="3">Conserved repeat domain</fullName>
    </submittedName>
</protein>
<dbReference type="InterPro" id="IPR047589">
    <property type="entry name" value="DUF11_rpt"/>
</dbReference>
<dbReference type="EMBL" id="CP000473">
    <property type="protein sequence ID" value="ABJ83610.1"/>
    <property type="molecule type" value="Genomic_DNA"/>
</dbReference>
<dbReference type="HOGENOM" id="CLU_365191_0_0_0"/>
<dbReference type="NCBIfam" id="TIGR01451">
    <property type="entry name" value="B_ant_repeat"/>
    <property type="match status" value="1"/>
</dbReference>
<feature type="domain" description="DUF7933" evidence="2">
    <location>
        <begin position="308"/>
        <end position="430"/>
    </location>
</feature>
<dbReference type="KEGG" id="sus:Acid_2621"/>
<feature type="domain" description="DUF7933" evidence="2">
    <location>
        <begin position="183"/>
        <end position="302"/>
    </location>
</feature>
<reference evidence="3" key="1">
    <citation type="submission" date="2006-10" db="EMBL/GenBank/DDBJ databases">
        <title>Complete sequence of Solibacter usitatus Ellin6076.</title>
        <authorList>
            <consortium name="US DOE Joint Genome Institute"/>
            <person name="Copeland A."/>
            <person name="Lucas S."/>
            <person name="Lapidus A."/>
            <person name="Barry K."/>
            <person name="Detter J.C."/>
            <person name="Glavina del Rio T."/>
            <person name="Hammon N."/>
            <person name="Israni S."/>
            <person name="Dalin E."/>
            <person name="Tice H."/>
            <person name="Pitluck S."/>
            <person name="Thompson L.S."/>
            <person name="Brettin T."/>
            <person name="Bruce D."/>
            <person name="Han C."/>
            <person name="Tapia R."/>
            <person name="Gilna P."/>
            <person name="Schmutz J."/>
            <person name="Larimer F."/>
            <person name="Land M."/>
            <person name="Hauser L."/>
            <person name="Kyrpides N."/>
            <person name="Mikhailova N."/>
            <person name="Janssen P.H."/>
            <person name="Kuske C.R."/>
            <person name="Richardson P."/>
        </authorList>
    </citation>
    <scope>NUCLEOTIDE SEQUENCE</scope>
    <source>
        <strain evidence="3">Ellin6076</strain>
    </source>
</reference>
<name>Q024G6_SOLUE</name>
<dbReference type="eggNOG" id="COG1361">
    <property type="taxonomic scope" value="Bacteria"/>
</dbReference>
<feature type="signal peptide" evidence="1">
    <location>
        <begin position="1"/>
        <end position="20"/>
    </location>
</feature>
<organism evidence="3">
    <name type="scientific">Solibacter usitatus (strain Ellin6076)</name>
    <dbReference type="NCBI Taxonomy" id="234267"/>
    <lineage>
        <taxon>Bacteria</taxon>
        <taxon>Pseudomonadati</taxon>
        <taxon>Acidobacteriota</taxon>
        <taxon>Terriglobia</taxon>
        <taxon>Bryobacterales</taxon>
        <taxon>Solibacteraceae</taxon>
        <taxon>Candidatus Solibacter</taxon>
    </lineage>
</organism>
<sequence length="764" mass="74731" precursor="true">MKRLFLGALAVTAASTLCFGAVPGANVCPQPSVSGNAAYQALVATLGTCNLSIVVTNSSTTSTIANTAPFDGTEDQLIGVTNNSTGTITSIVVSNPAASPAIFALDNDGICLFQPFISNSQPCNSAAPGAQNYAGSASSYTGINAAQNTGTINFSPGIPPGGTAYFSLEGPASPNVTLLFPLTLSKAFSPNPIVAPGTSTLTFTITNPNASTATGVAFTDALPANLVVAATPGLVNTCGGTVTGATANSTSLSVSAVSLAAGASCTVSVNVFTAIAGTYINTTSTITSTGLPTGSAATATLVASVPAPGFTKSFSPTIVNVGGTSTLTFTIRNSDGVAVTGLAFTDALPAGVVVATPNGLTNTCGGTATAVAGSGSISLTGGVVNAPLGTTCTITVNVTGVTEGFKNNLTSVLTSTNAPNVPGAAATLTVSTPAGISKSFGALAVSPGETVTLTFTIDNPNSLIALHNVSFTDVLPAGLRITNPNQLAGACDAGIITAVPLGNTISLTGATLAPGASCTFSVNVFGPTGFYVNTTSTVTSTEANPGSPATAVLSVGDVFQIHTIANVSPPAGTTFPAGSGYIDFTNAGALGADQFGPGLGGHLGNICVNVYAFSSDEQEIACCSCLVTPNAAVHLNASTIVQNTLTGVVPTSITVKLLATIPAGPGAPGTVAGPFTGQTCNAANLTLAPANFAPGLRAWAVTAHTLPTSGVTFGVTESRFEGARLSPGELTSLTQRCANIVGNGSGSGSCTAACAAGVLGAAQR</sequence>
<gene>
    <name evidence="3" type="ordered locus">Acid_2621</name>
</gene>
<dbReference type="PANTHER" id="PTHR34819">
    <property type="entry name" value="LARGE CYSTEINE-RICH PERIPLASMIC PROTEIN OMCB"/>
    <property type="match status" value="1"/>
</dbReference>
<dbReference type="InterPro" id="IPR051172">
    <property type="entry name" value="Chlamydia_OmcB"/>
</dbReference>
<proteinExistence type="predicted"/>
<dbReference type="InterPro" id="IPR057693">
    <property type="entry name" value="DUF7933"/>
</dbReference>
<dbReference type="PANTHER" id="PTHR34819:SF3">
    <property type="entry name" value="CELL SURFACE PROTEIN"/>
    <property type="match status" value="1"/>
</dbReference>
<feature type="chain" id="PRO_5004163822" evidence="1">
    <location>
        <begin position="21"/>
        <end position="764"/>
    </location>
</feature>
<evidence type="ECO:0000313" key="3">
    <source>
        <dbReference type="EMBL" id="ABJ83610.1"/>
    </source>
</evidence>
<dbReference type="OrthoDB" id="9773411at2"/>
<dbReference type="InParanoid" id="Q024G6"/>
<dbReference type="Pfam" id="PF25564">
    <property type="entry name" value="DUF7933"/>
    <property type="match status" value="3"/>
</dbReference>